<dbReference type="InterPro" id="IPR013963">
    <property type="entry name" value="DASH_Dad2"/>
</dbReference>
<keyword evidence="10" id="KW-0498">Mitosis</keyword>
<keyword evidence="6" id="KW-0158">Chromosome</keyword>
<evidence type="ECO:0000256" key="4">
    <source>
        <dbReference type="ARBA" id="ARBA00005501"/>
    </source>
</evidence>
<evidence type="ECO:0000256" key="5">
    <source>
        <dbReference type="ARBA" id="ARBA00020260"/>
    </source>
</evidence>
<dbReference type="Pfam" id="PF08654">
    <property type="entry name" value="DASH_Dad2"/>
    <property type="match status" value="1"/>
</dbReference>
<evidence type="ECO:0000256" key="8">
    <source>
        <dbReference type="ARBA" id="ARBA00022618"/>
    </source>
</evidence>
<evidence type="ECO:0000256" key="17">
    <source>
        <dbReference type="ARBA" id="ARBA00030568"/>
    </source>
</evidence>
<evidence type="ECO:0000256" key="2">
    <source>
        <dbReference type="ARBA" id="ARBA00004186"/>
    </source>
</evidence>
<dbReference type="GO" id="GO:0051301">
    <property type="term" value="P:cell division"/>
    <property type="evidence" value="ECO:0007669"/>
    <property type="project" value="UniProtKB-KW"/>
</dbReference>
<reference evidence="18 19" key="2">
    <citation type="journal article" date="2013" name="IMA Fungus">
        <title>IMA Genome-F 1: Ceratocystis fimbriata: Draft nuclear genome sequence for the plant pathogen, Ceratocystis fimbriata.</title>
        <authorList>
            <person name="Wilken P.M."/>
            <person name="Steenkamp E.T."/>
            <person name="Wingfield M.J."/>
            <person name="de Beer Z.W."/>
            <person name="Wingfield B.D."/>
        </authorList>
    </citation>
    <scope>NUCLEOTIDE SEQUENCE [LARGE SCALE GENOMIC DNA]</scope>
    <source>
        <strain evidence="18 19">CBS 114723</strain>
    </source>
</reference>
<evidence type="ECO:0000256" key="6">
    <source>
        <dbReference type="ARBA" id="ARBA00022454"/>
    </source>
</evidence>
<dbReference type="GO" id="GO:0042729">
    <property type="term" value="C:DASH complex"/>
    <property type="evidence" value="ECO:0007669"/>
    <property type="project" value="InterPro"/>
</dbReference>
<dbReference type="OrthoDB" id="3230169at2759"/>
<dbReference type="PANTHER" id="PTHR28036:SF1">
    <property type="entry name" value="DASH COMPLEX SUBUNIT DAD2"/>
    <property type="match status" value="1"/>
</dbReference>
<evidence type="ECO:0000256" key="3">
    <source>
        <dbReference type="ARBA" id="ARBA00004629"/>
    </source>
</evidence>
<keyword evidence="7" id="KW-0963">Cytoplasm</keyword>
<evidence type="ECO:0000256" key="15">
    <source>
        <dbReference type="ARBA" id="ARBA00023306"/>
    </source>
</evidence>
<evidence type="ECO:0000256" key="1">
    <source>
        <dbReference type="ARBA" id="ARBA00004123"/>
    </source>
</evidence>
<dbReference type="SMR" id="A0A2C5X1G8"/>
<gene>
    <name evidence="18" type="primary">DAD2</name>
    <name evidence="18" type="ORF">CFIMG_001908RA</name>
</gene>
<proteinExistence type="inferred from homology"/>
<evidence type="ECO:0000256" key="9">
    <source>
        <dbReference type="ARBA" id="ARBA00022701"/>
    </source>
</evidence>
<keyword evidence="8" id="KW-0132">Cell division</keyword>
<keyword evidence="12" id="KW-0995">Kinetochore</keyword>
<dbReference type="GO" id="GO:1990023">
    <property type="term" value="C:mitotic spindle midzone"/>
    <property type="evidence" value="ECO:0007669"/>
    <property type="project" value="TreeGrafter"/>
</dbReference>
<evidence type="ECO:0000256" key="7">
    <source>
        <dbReference type="ARBA" id="ARBA00022490"/>
    </source>
</evidence>
<dbReference type="GO" id="GO:0044732">
    <property type="term" value="C:mitotic spindle pole body"/>
    <property type="evidence" value="ECO:0007669"/>
    <property type="project" value="TreeGrafter"/>
</dbReference>
<dbReference type="EMBL" id="APWK03000085">
    <property type="protein sequence ID" value="PHH51810.1"/>
    <property type="molecule type" value="Genomic_DNA"/>
</dbReference>
<dbReference type="GO" id="GO:0000278">
    <property type="term" value="P:mitotic cell cycle"/>
    <property type="evidence" value="ECO:0007669"/>
    <property type="project" value="InterPro"/>
</dbReference>
<reference evidence="18 19" key="1">
    <citation type="journal article" date="2013" name="Fungal Biol.">
        <title>Analysis of microsatellite markers in the genome of the plant pathogen Ceratocystis fimbriata.</title>
        <authorList>
            <person name="Simpson M.C."/>
            <person name="Wilken P.M."/>
            <person name="Coetzee M.P."/>
            <person name="Wingfield M.J."/>
            <person name="Wingfield B.D."/>
        </authorList>
    </citation>
    <scope>NUCLEOTIDE SEQUENCE [LARGE SCALE GENOMIC DNA]</scope>
    <source>
        <strain evidence="18 19">CBS 114723</strain>
    </source>
</reference>
<keyword evidence="9" id="KW-0493">Microtubule</keyword>
<evidence type="ECO:0000313" key="19">
    <source>
        <dbReference type="Proteomes" id="UP000222788"/>
    </source>
</evidence>
<keyword evidence="14" id="KW-0539">Nucleus</keyword>
<keyword evidence="13" id="KW-0206">Cytoskeleton</keyword>
<comment type="subcellular location">
    <subcellularLocation>
        <location evidence="3">Chromosome</location>
        <location evidence="3">Centromere</location>
        <location evidence="3">Kinetochore</location>
    </subcellularLocation>
    <subcellularLocation>
        <location evidence="2">Cytoplasm</location>
        <location evidence="2">Cytoskeleton</location>
        <location evidence="2">Spindle</location>
    </subcellularLocation>
    <subcellularLocation>
        <location evidence="1">Nucleus</location>
    </subcellularLocation>
</comment>
<comment type="caution">
    <text evidence="18">The sequence shown here is derived from an EMBL/GenBank/DDBJ whole genome shotgun (WGS) entry which is preliminary data.</text>
</comment>
<evidence type="ECO:0000256" key="14">
    <source>
        <dbReference type="ARBA" id="ARBA00023242"/>
    </source>
</evidence>
<dbReference type="AlphaFoldDB" id="A0A2C5X1G8"/>
<evidence type="ECO:0000313" key="18">
    <source>
        <dbReference type="EMBL" id="PHH51810.1"/>
    </source>
</evidence>
<evidence type="ECO:0000256" key="16">
    <source>
        <dbReference type="ARBA" id="ARBA00023328"/>
    </source>
</evidence>
<name>A0A2C5X1G8_9PEZI</name>
<dbReference type="STRING" id="1035309.A0A2C5X1G8"/>
<keyword evidence="19" id="KW-1185">Reference proteome</keyword>
<keyword evidence="16" id="KW-0137">Centromere</keyword>
<comment type="similarity">
    <text evidence="4">Belongs to the DASH complex DAD2 family.</text>
</comment>
<organism evidence="18 19">
    <name type="scientific">Ceratocystis fimbriata CBS 114723</name>
    <dbReference type="NCBI Taxonomy" id="1035309"/>
    <lineage>
        <taxon>Eukaryota</taxon>
        <taxon>Fungi</taxon>
        <taxon>Dikarya</taxon>
        <taxon>Ascomycota</taxon>
        <taxon>Pezizomycotina</taxon>
        <taxon>Sordariomycetes</taxon>
        <taxon>Hypocreomycetidae</taxon>
        <taxon>Microascales</taxon>
        <taxon>Ceratocystidaceae</taxon>
        <taxon>Ceratocystis</taxon>
    </lineage>
</organism>
<evidence type="ECO:0000256" key="10">
    <source>
        <dbReference type="ARBA" id="ARBA00022776"/>
    </source>
</evidence>
<dbReference type="GO" id="GO:0005874">
    <property type="term" value="C:microtubule"/>
    <property type="evidence" value="ECO:0007669"/>
    <property type="project" value="UniProtKB-KW"/>
</dbReference>
<dbReference type="GO" id="GO:0008608">
    <property type="term" value="P:attachment of spindle microtubules to kinetochore"/>
    <property type="evidence" value="ECO:0007669"/>
    <property type="project" value="TreeGrafter"/>
</dbReference>
<keyword evidence="11" id="KW-0159">Chromosome partition</keyword>
<sequence>MYWCDGIESSWLEMYNTRPTKQLNYPQQLPNRLSQHPFFIFCPPKDPITSFMSMPPRSLGHLRGPGQAGSGSMSGQSSMLAARISEKKMELDNLKELRDSSAAVATQMENLEQKLATLSDGTEAIALVMGNWHNVLRAISMASSKLAKSVPAEGDQTPALPQTLVRIPTEHAPAVQERADEVAEAEVEASTIVE</sequence>
<protein>
    <recommendedName>
        <fullName evidence="5">DASH complex subunit DAD2</fullName>
    </recommendedName>
    <alternativeName>
        <fullName evidence="17">Outer kinetochore protein DAD2</fullName>
    </alternativeName>
</protein>
<evidence type="ECO:0000256" key="11">
    <source>
        <dbReference type="ARBA" id="ARBA00022829"/>
    </source>
</evidence>
<keyword evidence="15" id="KW-0131">Cell cycle</keyword>
<dbReference type="Proteomes" id="UP000222788">
    <property type="component" value="Unassembled WGS sequence"/>
</dbReference>
<evidence type="ECO:0000256" key="13">
    <source>
        <dbReference type="ARBA" id="ARBA00023212"/>
    </source>
</evidence>
<accession>A0A2C5X1G8</accession>
<dbReference type="PANTHER" id="PTHR28036">
    <property type="entry name" value="DASH COMPLEX SUBUNIT DAD2"/>
    <property type="match status" value="1"/>
</dbReference>
<evidence type="ECO:0000256" key="12">
    <source>
        <dbReference type="ARBA" id="ARBA00022838"/>
    </source>
</evidence>